<evidence type="ECO:0000313" key="2">
    <source>
        <dbReference type="Proteomes" id="UP000799302"/>
    </source>
</evidence>
<sequence>MSPLLSLPQELRDIIIKYSITHHDIAALDGGASHRKGRVELNDIEYFSRLQSHGVLWAPTVPSTDPIPLLLTCKQLHRDTLEVRRHITHTKVELDILLVNEDELWPTWTFVPPAPNIHGMALNVTVRMSGIATEGRSGFEEAPPQGLRSIWRFSSILERILRCGWGAPKSVNVDEAMSLARLDVNFITPSLDPVNILPESIAPHYACGERAANEMLKDAYLSPHALATTLANWVAVAIIHRDMEIEFMGSEHDLAELLGRIANDIKFYADGKDVP</sequence>
<organism evidence="1 2">
    <name type="scientific">Microthyrium microscopicum</name>
    <dbReference type="NCBI Taxonomy" id="703497"/>
    <lineage>
        <taxon>Eukaryota</taxon>
        <taxon>Fungi</taxon>
        <taxon>Dikarya</taxon>
        <taxon>Ascomycota</taxon>
        <taxon>Pezizomycotina</taxon>
        <taxon>Dothideomycetes</taxon>
        <taxon>Dothideomycetes incertae sedis</taxon>
        <taxon>Microthyriales</taxon>
        <taxon>Microthyriaceae</taxon>
        <taxon>Microthyrium</taxon>
    </lineage>
</organism>
<proteinExistence type="predicted"/>
<dbReference type="AlphaFoldDB" id="A0A6A6UCE5"/>
<accession>A0A6A6UCE5</accession>
<name>A0A6A6UCE5_9PEZI</name>
<reference evidence="1" key="1">
    <citation type="journal article" date="2020" name="Stud. Mycol.">
        <title>101 Dothideomycetes genomes: a test case for predicting lifestyles and emergence of pathogens.</title>
        <authorList>
            <person name="Haridas S."/>
            <person name="Albert R."/>
            <person name="Binder M."/>
            <person name="Bloem J."/>
            <person name="Labutti K."/>
            <person name="Salamov A."/>
            <person name="Andreopoulos B."/>
            <person name="Baker S."/>
            <person name="Barry K."/>
            <person name="Bills G."/>
            <person name="Bluhm B."/>
            <person name="Cannon C."/>
            <person name="Castanera R."/>
            <person name="Culley D."/>
            <person name="Daum C."/>
            <person name="Ezra D."/>
            <person name="Gonzalez J."/>
            <person name="Henrissat B."/>
            <person name="Kuo A."/>
            <person name="Liang C."/>
            <person name="Lipzen A."/>
            <person name="Lutzoni F."/>
            <person name="Magnuson J."/>
            <person name="Mondo S."/>
            <person name="Nolan M."/>
            <person name="Ohm R."/>
            <person name="Pangilinan J."/>
            <person name="Park H.-J."/>
            <person name="Ramirez L."/>
            <person name="Alfaro M."/>
            <person name="Sun H."/>
            <person name="Tritt A."/>
            <person name="Yoshinaga Y."/>
            <person name="Zwiers L.-H."/>
            <person name="Turgeon B."/>
            <person name="Goodwin S."/>
            <person name="Spatafora J."/>
            <person name="Crous P."/>
            <person name="Grigoriev I."/>
        </authorList>
    </citation>
    <scope>NUCLEOTIDE SEQUENCE</scope>
    <source>
        <strain evidence="1">CBS 115976</strain>
    </source>
</reference>
<keyword evidence="2" id="KW-1185">Reference proteome</keyword>
<dbReference type="OrthoDB" id="2823490at2759"/>
<protein>
    <submittedName>
        <fullName evidence="1">Uncharacterized protein</fullName>
    </submittedName>
</protein>
<dbReference type="Proteomes" id="UP000799302">
    <property type="component" value="Unassembled WGS sequence"/>
</dbReference>
<evidence type="ECO:0000313" key="1">
    <source>
        <dbReference type="EMBL" id="KAF2668778.1"/>
    </source>
</evidence>
<dbReference type="EMBL" id="MU004236">
    <property type="protein sequence ID" value="KAF2668778.1"/>
    <property type="molecule type" value="Genomic_DNA"/>
</dbReference>
<gene>
    <name evidence="1" type="ORF">BT63DRAFT_426046</name>
</gene>